<evidence type="ECO:0000256" key="1">
    <source>
        <dbReference type="ARBA" id="ARBA00023125"/>
    </source>
</evidence>
<dbReference type="InterPro" id="IPR010982">
    <property type="entry name" value="Lambda_DNA-bd_dom_sf"/>
</dbReference>
<keyword evidence="4" id="KW-1185">Reference proteome</keyword>
<dbReference type="PANTHER" id="PTHR46558:SF11">
    <property type="entry name" value="HTH-TYPE TRANSCRIPTIONAL REGULATOR XRE"/>
    <property type="match status" value="1"/>
</dbReference>
<dbReference type="GO" id="GO:0003677">
    <property type="term" value="F:DNA binding"/>
    <property type="evidence" value="ECO:0007669"/>
    <property type="project" value="UniProtKB-KW"/>
</dbReference>
<dbReference type="InterPro" id="IPR001387">
    <property type="entry name" value="Cro/C1-type_HTH"/>
</dbReference>
<dbReference type="CDD" id="cd00093">
    <property type="entry name" value="HTH_XRE"/>
    <property type="match status" value="1"/>
</dbReference>
<dbReference type="PANTHER" id="PTHR46558">
    <property type="entry name" value="TRACRIPTIONAL REGULATORY PROTEIN-RELATED-RELATED"/>
    <property type="match status" value="1"/>
</dbReference>
<accession>A0A6A7KAN4</accession>
<dbReference type="SMART" id="SM00530">
    <property type="entry name" value="HTH_XRE"/>
    <property type="match status" value="1"/>
</dbReference>
<dbReference type="Pfam" id="PF01381">
    <property type="entry name" value="HTH_3"/>
    <property type="match status" value="1"/>
</dbReference>
<dbReference type="Gene3D" id="1.10.260.40">
    <property type="entry name" value="lambda repressor-like DNA-binding domains"/>
    <property type="match status" value="1"/>
</dbReference>
<dbReference type="PROSITE" id="PS50943">
    <property type="entry name" value="HTH_CROC1"/>
    <property type="match status" value="1"/>
</dbReference>
<evidence type="ECO:0000313" key="4">
    <source>
        <dbReference type="Proteomes" id="UP000440004"/>
    </source>
</evidence>
<dbReference type="RefSeq" id="WP_152804929.1">
    <property type="nucleotide sequence ID" value="NZ_WHNX01000018.1"/>
</dbReference>
<organism evidence="3 4">
    <name type="scientific">Alkalibaculum sporogenes</name>
    <dbReference type="NCBI Taxonomy" id="2655001"/>
    <lineage>
        <taxon>Bacteria</taxon>
        <taxon>Bacillati</taxon>
        <taxon>Bacillota</taxon>
        <taxon>Clostridia</taxon>
        <taxon>Eubacteriales</taxon>
        <taxon>Eubacteriaceae</taxon>
        <taxon>Alkalibaculum</taxon>
    </lineage>
</organism>
<comment type="caution">
    <text evidence="3">The sequence shown here is derived from an EMBL/GenBank/DDBJ whole genome shotgun (WGS) entry which is preliminary data.</text>
</comment>
<dbReference type="Proteomes" id="UP000440004">
    <property type="component" value="Unassembled WGS sequence"/>
</dbReference>
<evidence type="ECO:0000313" key="3">
    <source>
        <dbReference type="EMBL" id="MPW26432.1"/>
    </source>
</evidence>
<keyword evidence="1" id="KW-0238">DNA-binding</keyword>
<name>A0A6A7KAN4_9FIRM</name>
<protein>
    <submittedName>
        <fullName evidence="3">Helix-turn-helix domain-containing protein</fullName>
    </submittedName>
</protein>
<dbReference type="EMBL" id="WHNX01000018">
    <property type="protein sequence ID" value="MPW26432.1"/>
    <property type="molecule type" value="Genomic_DNA"/>
</dbReference>
<gene>
    <name evidence="3" type="ORF">GC105_11590</name>
</gene>
<proteinExistence type="predicted"/>
<feature type="domain" description="HTH cro/C1-type" evidence="2">
    <location>
        <begin position="6"/>
        <end position="58"/>
    </location>
</feature>
<reference evidence="3 4" key="1">
    <citation type="submission" date="2019-10" db="EMBL/GenBank/DDBJ databases">
        <title>Alkalibaculum tamaniensis sp.nov., a new alkaliphilic acetogen, isolated on methoxylated aromatics from a mud volcano.</title>
        <authorList>
            <person name="Khomyakova M.A."/>
            <person name="Merkel A.Y."/>
            <person name="Bonch-Osmolovskaya E.A."/>
            <person name="Slobodkin A.I."/>
        </authorList>
    </citation>
    <scope>NUCLEOTIDE SEQUENCE [LARGE SCALE GENOMIC DNA]</scope>
    <source>
        <strain evidence="3 4">M08DMB</strain>
    </source>
</reference>
<dbReference type="SUPFAM" id="SSF47413">
    <property type="entry name" value="lambda repressor-like DNA-binding domains"/>
    <property type="match status" value="1"/>
</dbReference>
<dbReference type="AlphaFoldDB" id="A0A6A7KAN4"/>
<sequence>MLGNILKELRGERSQEEISEQLGISRARYSHYETDRREPDIETLKLLSDFYKVSIDYLLGKTKDPIPYHIISEDIELTPKERLKELFQHPKIRDKELAFKDFDSMDDEDIESIIEYVEARYLLAEKRKNDNRE</sequence>
<evidence type="ECO:0000259" key="2">
    <source>
        <dbReference type="PROSITE" id="PS50943"/>
    </source>
</evidence>